<dbReference type="RefSeq" id="WP_093091006.1">
    <property type="nucleotide sequence ID" value="NZ_FOTQ01000001.1"/>
</dbReference>
<dbReference type="AlphaFoldDB" id="A0A1I4IW62"/>
<dbReference type="NCBIfam" id="TIGR02792">
    <property type="entry name" value="PCA_ligA"/>
    <property type="match status" value="1"/>
</dbReference>
<dbReference type="InterPro" id="IPR011986">
    <property type="entry name" value="Xdiol_dOase_LigA"/>
</dbReference>
<dbReference type="EMBL" id="FOTQ01000001">
    <property type="protein sequence ID" value="SFL58500.1"/>
    <property type="molecule type" value="Genomic_DNA"/>
</dbReference>
<keyword evidence="3" id="KW-0560">Oxidoreductase</keyword>
<dbReference type="SUPFAM" id="SSF48076">
    <property type="entry name" value="LigA subunit of an aromatic-ring-opening dioxygenase LigAB"/>
    <property type="match status" value="1"/>
</dbReference>
<feature type="domain" description="Extradiol ring-cleavage dioxygenase LigAB LigA subunit" evidence="2">
    <location>
        <begin position="27"/>
        <end position="112"/>
    </location>
</feature>
<reference evidence="3 4" key="1">
    <citation type="submission" date="2016-10" db="EMBL/GenBank/DDBJ databases">
        <authorList>
            <person name="de Groot N.N."/>
        </authorList>
    </citation>
    <scope>NUCLEOTIDE SEQUENCE [LARGE SCALE GENOMIC DNA]</scope>
    <source>
        <strain evidence="3 4">DSM 15283</strain>
    </source>
</reference>
<dbReference type="InterPro" id="IPR014159">
    <property type="entry name" value="PCA_LigA"/>
</dbReference>
<sequence length="134" mass="15476">MAIKKDYEDIPGTFVFDADRGREGYHLNQFCISLRLQKNRDAFNADEEGYLDAYPMTPEQRDAVLKREWNRLLELGGNIYYTSKLAANDGINFQDLAGIMTGMGREAYRDMMLNGGRSPEGNRYQSEWDEKETD</sequence>
<evidence type="ECO:0000256" key="1">
    <source>
        <dbReference type="SAM" id="MobiDB-lite"/>
    </source>
</evidence>
<keyword evidence="3" id="KW-0223">Dioxygenase</keyword>
<name>A0A1I4IW62_9RHOB</name>
<keyword evidence="4" id="KW-1185">Reference proteome</keyword>
<feature type="region of interest" description="Disordered" evidence="1">
    <location>
        <begin position="114"/>
        <end position="134"/>
    </location>
</feature>
<gene>
    <name evidence="3" type="ORF">SAMN04488042_101769</name>
</gene>
<protein>
    <submittedName>
        <fullName evidence="3">Protocatechuate 4,5-dioxygenase alpha subunit</fullName>
    </submittedName>
</protein>
<accession>A0A1I4IW62</accession>
<dbReference type="Proteomes" id="UP000199144">
    <property type="component" value="Unassembled WGS sequence"/>
</dbReference>
<evidence type="ECO:0000313" key="3">
    <source>
        <dbReference type="EMBL" id="SFL58500.1"/>
    </source>
</evidence>
<dbReference type="STRING" id="254406.SAMN04488042_101769"/>
<dbReference type="GO" id="GO:0051213">
    <property type="term" value="F:dioxygenase activity"/>
    <property type="evidence" value="ECO:0007669"/>
    <property type="project" value="UniProtKB-KW"/>
</dbReference>
<dbReference type="OrthoDB" id="7864521at2"/>
<dbReference type="Gene3D" id="1.10.700.10">
    <property type="entry name" value="Dioxygenase LigAB, LigA subunit"/>
    <property type="match status" value="1"/>
</dbReference>
<dbReference type="NCBIfam" id="NF009917">
    <property type="entry name" value="PRK13377.1"/>
    <property type="match status" value="1"/>
</dbReference>
<evidence type="ECO:0000259" key="2">
    <source>
        <dbReference type="Pfam" id="PF07746"/>
    </source>
</evidence>
<organism evidence="3 4">
    <name type="scientific">Shimia aestuarii</name>
    <dbReference type="NCBI Taxonomy" id="254406"/>
    <lineage>
        <taxon>Bacteria</taxon>
        <taxon>Pseudomonadati</taxon>
        <taxon>Pseudomonadota</taxon>
        <taxon>Alphaproteobacteria</taxon>
        <taxon>Rhodobacterales</taxon>
        <taxon>Roseobacteraceae</taxon>
    </lineage>
</organism>
<evidence type="ECO:0000313" key="4">
    <source>
        <dbReference type="Proteomes" id="UP000199144"/>
    </source>
</evidence>
<dbReference type="InterPro" id="IPR036622">
    <property type="entry name" value="LigA_sf"/>
</dbReference>
<dbReference type="Pfam" id="PF07746">
    <property type="entry name" value="LigA"/>
    <property type="match status" value="1"/>
</dbReference>
<proteinExistence type="predicted"/>